<dbReference type="PANTHER" id="PTHR35936">
    <property type="entry name" value="MEMBRANE-BOUND LYTIC MUREIN TRANSGLYCOSYLASE F"/>
    <property type="match status" value="1"/>
</dbReference>
<dbReference type="InterPro" id="IPR001638">
    <property type="entry name" value="Solute-binding_3/MltF_N"/>
</dbReference>
<keyword evidence="4" id="KW-1185">Reference proteome</keyword>
<dbReference type="Proteomes" id="UP000000374">
    <property type="component" value="Chromosome"/>
</dbReference>
<dbReference type="HOGENOM" id="CLU_019602_18_0_4"/>
<protein>
    <submittedName>
        <fullName evidence="3">Extracellular solute-binding protein, family 3</fullName>
    </submittedName>
</protein>
<dbReference type="STRING" id="391735.Veis_0335"/>
<dbReference type="EMBL" id="CP000542">
    <property type="protein sequence ID" value="ABM56125.1"/>
    <property type="molecule type" value="Genomic_DNA"/>
</dbReference>
<keyword evidence="1" id="KW-0732">Signal</keyword>
<proteinExistence type="predicted"/>
<dbReference type="Pfam" id="PF00497">
    <property type="entry name" value="SBP_bac_3"/>
    <property type="match status" value="1"/>
</dbReference>
<gene>
    <name evidence="3" type="ordered locus">Veis_0335</name>
</gene>
<evidence type="ECO:0000259" key="2">
    <source>
        <dbReference type="SMART" id="SM00062"/>
    </source>
</evidence>
<dbReference type="SMART" id="SM00062">
    <property type="entry name" value="PBPb"/>
    <property type="match status" value="1"/>
</dbReference>
<evidence type="ECO:0000313" key="4">
    <source>
        <dbReference type="Proteomes" id="UP000000374"/>
    </source>
</evidence>
<name>A1WER8_VEREI</name>
<dbReference type="eggNOG" id="COG0834">
    <property type="taxonomic scope" value="Bacteria"/>
</dbReference>
<dbReference type="PANTHER" id="PTHR35936:SF17">
    <property type="entry name" value="ARGININE-BINDING EXTRACELLULAR PROTEIN ARTP"/>
    <property type="match status" value="1"/>
</dbReference>
<accession>A1WER8</accession>
<dbReference type="SUPFAM" id="SSF53850">
    <property type="entry name" value="Periplasmic binding protein-like II"/>
    <property type="match status" value="1"/>
</dbReference>
<dbReference type="Gene3D" id="3.40.190.10">
    <property type="entry name" value="Periplasmic binding protein-like II"/>
    <property type="match status" value="2"/>
</dbReference>
<feature type="domain" description="Solute-binding protein family 3/N-terminal" evidence="2">
    <location>
        <begin position="12"/>
        <end position="241"/>
    </location>
</feature>
<evidence type="ECO:0000256" key="1">
    <source>
        <dbReference type="ARBA" id="ARBA00022729"/>
    </source>
</evidence>
<dbReference type="AlphaFoldDB" id="A1WER8"/>
<organism evidence="3 4">
    <name type="scientific">Verminephrobacter eiseniae (strain EF01-2)</name>
    <dbReference type="NCBI Taxonomy" id="391735"/>
    <lineage>
        <taxon>Bacteria</taxon>
        <taxon>Pseudomonadati</taxon>
        <taxon>Pseudomonadota</taxon>
        <taxon>Betaproteobacteria</taxon>
        <taxon>Burkholderiales</taxon>
        <taxon>Comamonadaceae</taxon>
        <taxon>Verminephrobacter</taxon>
    </lineage>
</organism>
<dbReference type="KEGG" id="vei:Veis_0335"/>
<reference evidence="4" key="1">
    <citation type="submission" date="2006-12" db="EMBL/GenBank/DDBJ databases">
        <title>Complete sequence of chromosome 1 of Verminephrobacter eiseniae EF01-2.</title>
        <authorList>
            <person name="Copeland A."/>
            <person name="Lucas S."/>
            <person name="Lapidus A."/>
            <person name="Barry K."/>
            <person name="Detter J.C."/>
            <person name="Glavina del Rio T."/>
            <person name="Dalin E."/>
            <person name="Tice H."/>
            <person name="Pitluck S."/>
            <person name="Chertkov O."/>
            <person name="Brettin T."/>
            <person name="Bruce D."/>
            <person name="Han C."/>
            <person name="Tapia R."/>
            <person name="Gilna P."/>
            <person name="Schmutz J."/>
            <person name="Larimer F."/>
            <person name="Land M."/>
            <person name="Hauser L."/>
            <person name="Kyrpides N."/>
            <person name="Kim E."/>
            <person name="Stahl D."/>
            <person name="Richardson P."/>
        </authorList>
    </citation>
    <scope>NUCLEOTIDE SEQUENCE [LARGE SCALE GENOMIC DNA]</scope>
    <source>
        <strain evidence="4">EF01-2</strain>
    </source>
</reference>
<evidence type="ECO:0000313" key="3">
    <source>
        <dbReference type="EMBL" id="ABM56125.1"/>
    </source>
</evidence>
<dbReference type="CDD" id="cd13703">
    <property type="entry name" value="PBP2_HisJ_LAO"/>
    <property type="match status" value="1"/>
</dbReference>
<sequence length="245" mass="27039">MALSVDAKSYKEITIATDATYPPFESVAADGQLVGFEIDLSHALCEELKLKCRLINASFDTLIPGLVTRKSDALITSMNINDERKRVIDFTDPYYRMESRFVARKGAGIVISAAGLTGKTIAVQAGTLQASYVRKVYGDVARIKYYQGGSEPFLELLSGRADLHFGFIVQVNDSFLSKDGKDFEFIGPTLSGKDDKTLGEGVAIAIRKEDKELKALLNQGLQTLRKNGTMKKINDKYFPFTLVMD</sequence>